<accession>A0A2H9VV23</accession>
<gene>
    <name evidence="2" type="ORF">CLV57_1683</name>
</gene>
<organism evidence="2 3">
    <name type="scientific">Mucilaginibacter auburnensis</name>
    <dbReference type="NCBI Taxonomy" id="1457233"/>
    <lineage>
        <taxon>Bacteria</taxon>
        <taxon>Pseudomonadati</taxon>
        <taxon>Bacteroidota</taxon>
        <taxon>Sphingobacteriia</taxon>
        <taxon>Sphingobacteriales</taxon>
        <taxon>Sphingobacteriaceae</taxon>
        <taxon>Mucilaginibacter</taxon>
    </lineage>
</organism>
<evidence type="ECO:0008006" key="4">
    <source>
        <dbReference type="Google" id="ProtNLM"/>
    </source>
</evidence>
<name>A0A2H9VV23_9SPHI</name>
<keyword evidence="1" id="KW-0812">Transmembrane</keyword>
<dbReference type="RefSeq" id="WP_100340852.1">
    <property type="nucleotide sequence ID" value="NZ_PGFJ01000001.1"/>
</dbReference>
<keyword evidence="1" id="KW-1133">Transmembrane helix</keyword>
<evidence type="ECO:0000256" key="1">
    <source>
        <dbReference type="SAM" id="Phobius"/>
    </source>
</evidence>
<keyword evidence="1" id="KW-0472">Membrane</keyword>
<dbReference type="Proteomes" id="UP000242687">
    <property type="component" value="Unassembled WGS sequence"/>
</dbReference>
<feature type="transmembrane region" description="Helical" evidence="1">
    <location>
        <begin position="72"/>
        <end position="91"/>
    </location>
</feature>
<evidence type="ECO:0000313" key="3">
    <source>
        <dbReference type="Proteomes" id="UP000242687"/>
    </source>
</evidence>
<proteinExistence type="predicted"/>
<comment type="caution">
    <text evidence="2">The sequence shown here is derived from an EMBL/GenBank/DDBJ whole genome shotgun (WGS) entry which is preliminary data.</text>
</comment>
<feature type="transmembrane region" description="Helical" evidence="1">
    <location>
        <begin position="210"/>
        <end position="234"/>
    </location>
</feature>
<protein>
    <recommendedName>
        <fullName evidence="4">DoxX family protein</fullName>
    </recommendedName>
</protein>
<dbReference type="OrthoDB" id="102112at2"/>
<dbReference type="EMBL" id="PGFJ01000001">
    <property type="protein sequence ID" value="PJJ84667.1"/>
    <property type="molecule type" value="Genomic_DNA"/>
</dbReference>
<dbReference type="AlphaFoldDB" id="A0A2H9VV23"/>
<sequence length="443" mass="50408">MSITDTQQTSHWTEREKTIFRFVFLFFALLSLPLSVDLFQFIFGVNWLHINYGDIFNITRLSPKFIPGPDSFINWLIVAVLALIGSFAWAGSKFKNANYDELYYWLRVIARYRLAIGIIGYGIIKVFPLQSPFPSISNLNTAYGDFTDWKIFSMSLGIVPGYEAFLGGVEVLAGLLLLFRKTATIGAAIILVFTGNVFISNLAYEGGEYVYAFYLIVLALFVLWFDALRIYNLLSLEHPTLPNKFKPALPGRLAPIRIAGKAFVLFFFVLLYGFKASTGAKQDAYQFPRTPGLTSAAGLYNVSVFKINNKDLPYSATDPIRWKDVVFEKWATISIRTNTPVVVDSANYEQIFNKDHDRNYESAGTAGRHYYSYKIDSVNNVLLLENKNHHYKGDKLILHYTRPDTATIILTGVDQKRDSIYVVLNKIDKKYPVQLSRRKSLKL</sequence>
<feature type="transmembrane region" description="Helical" evidence="1">
    <location>
        <begin position="20"/>
        <end position="43"/>
    </location>
</feature>
<feature type="transmembrane region" description="Helical" evidence="1">
    <location>
        <begin position="112"/>
        <end position="131"/>
    </location>
</feature>
<feature type="transmembrane region" description="Helical" evidence="1">
    <location>
        <begin position="254"/>
        <end position="274"/>
    </location>
</feature>
<feature type="transmembrane region" description="Helical" evidence="1">
    <location>
        <begin position="185"/>
        <end position="204"/>
    </location>
</feature>
<reference evidence="2 3" key="1">
    <citation type="submission" date="2017-11" db="EMBL/GenBank/DDBJ databases">
        <title>Genomic Encyclopedia of Archaeal and Bacterial Type Strains, Phase II (KMG-II): From Individual Species to Whole Genera.</title>
        <authorList>
            <person name="Goeker M."/>
        </authorList>
    </citation>
    <scope>NUCLEOTIDE SEQUENCE [LARGE SCALE GENOMIC DNA]</scope>
    <source>
        <strain evidence="2 3">DSM 28175</strain>
    </source>
</reference>
<keyword evidence="3" id="KW-1185">Reference proteome</keyword>
<evidence type="ECO:0000313" key="2">
    <source>
        <dbReference type="EMBL" id="PJJ84667.1"/>
    </source>
</evidence>